<reference evidence="1 2" key="1">
    <citation type="submission" date="2018-04" db="EMBL/GenBank/DDBJ databases">
        <authorList>
            <person name="Hagen T."/>
        </authorList>
    </citation>
    <scope>NUCLEOTIDE SEQUENCE [LARGE SCALE GENOMIC DNA]</scope>
    <source>
        <strain evidence="1 2">TPD7009</strain>
    </source>
</reference>
<evidence type="ECO:0008006" key="3">
    <source>
        <dbReference type="Google" id="ProtNLM"/>
    </source>
</evidence>
<comment type="caution">
    <text evidence="1">The sequence shown here is derived from an EMBL/GenBank/DDBJ whole genome shotgun (WGS) entry which is preliminary data.</text>
</comment>
<proteinExistence type="predicted"/>
<dbReference type="EMBL" id="QDFR01000009">
    <property type="protein sequence ID" value="PVE50835.1"/>
    <property type="molecule type" value="Genomic_DNA"/>
</dbReference>
<organism evidence="1 2">
    <name type="scientific">Rhizobium rhizogenes</name>
    <name type="common">Agrobacterium rhizogenes</name>
    <dbReference type="NCBI Taxonomy" id="359"/>
    <lineage>
        <taxon>Bacteria</taxon>
        <taxon>Pseudomonadati</taxon>
        <taxon>Pseudomonadota</taxon>
        <taxon>Alphaproteobacteria</taxon>
        <taxon>Hyphomicrobiales</taxon>
        <taxon>Rhizobiaceae</taxon>
        <taxon>Rhizobium/Agrobacterium group</taxon>
        <taxon>Rhizobium</taxon>
    </lineage>
</organism>
<gene>
    <name evidence="1" type="ORF">DC430_19940</name>
</gene>
<sequence length="155" mass="17772">MTACVGRHDRMRREAEDARNGLSFGPIVHTPICRHAPPELMIKITQRAAHRWTAEPDTSYVAHKRTMIEASEILQRYWQFLRRAIDESAEIVLFGYSGNNTHLHQMIAQKRSSKSVGVVAWLGAGFRDVRQPFWDEQLGGEVKLLLKEDVLTFTD</sequence>
<evidence type="ECO:0000313" key="1">
    <source>
        <dbReference type="EMBL" id="PVE50835.1"/>
    </source>
</evidence>
<name>A0AA92H7N3_RHIRH</name>
<dbReference type="Proteomes" id="UP000244335">
    <property type="component" value="Unassembled WGS sequence"/>
</dbReference>
<evidence type="ECO:0000313" key="2">
    <source>
        <dbReference type="Proteomes" id="UP000244335"/>
    </source>
</evidence>
<accession>A0AA92H7N3</accession>
<protein>
    <recommendedName>
        <fullName evidence="3">SIR2-like domain-containing protein</fullName>
    </recommendedName>
</protein>
<dbReference type="AlphaFoldDB" id="A0AA92H7N3"/>